<organism evidence="4 5">
    <name type="scientific">Paenibacillus chitinolyticus</name>
    <dbReference type="NCBI Taxonomy" id="79263"/>
    <lineage>
        <taxon>Bacteria</taxon>
        <taxon>Bacillati</taxon>
        <taxon>Bacillota</taxon>
        <taxon>Bacilli</taxon>
        <taxon>Bacillales</taxon>
        <taxon>Paenibacillaceae</taxon>
        <taxon>Paenibacillus</taxon>
    </lineage>
</organism>
<accession>A0A410X1J2</accession>
<proteinExistence type="predicted"/>
<protein>
    <submittedName>
        <fullName evidence="4">DUF58 domain-containing protein</fullName>
    </submittedName>
</protein>
<keyword evidence="1" id="KW-1133">Transmembrane helix</keyword>
<evidence type="ECO:0000313" key="5">
    <source>
        <dbReference type="Proteomes" id="UP000288943"/>
    </source>
</evidence>
<keyword evidence="1" id="KW-0812">Transmembrane</keyword>
<dbReference type="PANTHER" id="PTHR34351">
    <property type="entry name" value="SLR1927 PROTEIN-RELATED"/>
    <property type="match status" value="1"/>
</dbReference>
<evidence type="ECO:0000259" key="2">
    <source>
        <dbReference type="Pfam" id="PF01882"/>
    </source>
</evidence>
<dbReference type="Proteomes" id="UP000288943">
    <property type="component" value="Chromosome"/>
</dbReference>
<dbReference type="AlphaFoldDB" id="A0A410X1J2"/>
<dbReference type="GeneID" id="95377770"/>
<gene>
    <name evidence="3" type="ORF">M5X16_03445</name>
    <name evidence="4" type="ORF">PC41400_23540</name>
</gene>
<sequence>MRLFKPTAAQRGRQATLILSFLFFASLMFLLFQGGKLASTLFAVVCLLSAYLVLGKWSGIRRTQAVREISAADGTGKVQAGQSLQIKLKIQVPGVWPIPYLLIEDELVRSSGERTVMKGSVVLNWMRRGEFVYKTPPLRRGHYSLERAEFATEDVFGLYEHKGSVQLPYGFVVMPQMIEIRHWAQFSQSPRGARHHSVTARMQRETTQINGVREYIHGDRLSRVHWNATARTGTWKSKEFERETLPKMVIVLDRSKQNYGSPAEFELAVSVAASLLHFGTQRNIAVGLVSSGRESLMAVPKTGSRHEDVLMDHLVEVEPDGFRPLQQAVNNADGMFSPGALVVYITPAKNSDLLSLLHWTDKQRMLACHLCVCGAKGGPADVWVRRLHSLGFMGYGVHTLAELPAVLGGGTKIYA</sequence>
<dbReference type="PANTHER" id="PTHR34351:SF2">
    <property type="entry name" value="DUF58 DOMAIN-CONTAINING PROTEIN"/>
    <property type="match status" value="1"/>
</dbReference>
<dbReference type="EMBL" id="CP026520">
    <property type="protein sequence ID" value="QAV20486.1"/>
    <property type="molecule type" value="Genomic_DNA"/>
</dbReference>
<dbReference type="EMBL" id="JAMDMJ010000003">
    <property type="protein sequence ID" value="MCY9594828.1"/>
    <property type="molecule type" value="Genomic_DNA"/>
</dbReference>
<feature type="domain" description="DUF58" evidence="2">
    <location>
        <begin position="212"/>
        <end position="368"/>
    </location>
</feature>
<dbReference type="InterPro" id="IPR002881">
    <property type="entry name" value="DUF58"/>
</dbReference>
<reference evidence="4 5" key="1">
    <citation type="submission" date="2018-01" db="EMBL/GenBank/DDBJ databases">
        <title>The whole genome sequencing and assembly of Paenibacillus chitinolyticus KCCM 41400 strain.</title>
        <authorList>
            <person name="Kim J.-Y."/>
            <person name="Park M.-K."/>
            <person name="Lee Y.-J."/>
            <person name="Yi H."/>
            <person name="Bahn Y.-S."/>
            <person name="Kim J.F."/>
            <person name="Lee D.-W."/>
        </authorList>
    </citation>
    <scope>NUCLEOTIDE SEQUENCE [LARGE SCALE GENOMIC DNA]</scope>
    <source>
        <strain evidence="4 5">KCCM 41400</strain>
    </source>
</reference>
<evidence type="ECO:0000313" key="3">
    <source>
        <dbReference type="EMBL" id="MCY9594828.1"/>
    </source>
</evidence>
<dbReference type="Proteomes" id="UP001527202">
    <property type="component" value="Unassembled WGS sequence"/>
</dbReference>
<dbReference type="KEGG" id="pchi:PC41400_23540"/>
<feature type="transmembrane region" description="Helical" evidence="1">
    <location>
        <begin position="12"/>
        <end position="31"/>
    </location>
</feature>
<feature type="transmembrane region" description="Helical" evidence="1">
    <location>
        <begin position="37"/>
        <end position="54"/>
    </location>
</feature>
<dbReference type="Pfam" id="PF01882">
    <property type="entry name" value="DUF58"/>
    <property type="match status" value="1"/>
</dbReference>
<dbReference type="RefSeq" id="WP_042230189.1">
    <property type="nucleotide sequence ID" value="NZ_CP026520.1"/>
</dbReference>
<evidence type="ECO:0000313" key="4">
    <source>
        <dbReference type="EMBL" id="QAV20486.1"/>
    </source>
</evidence>
<evidence type="ECO:0000256" key="1">
    <source>
        <dbReference type="SAM" id="Phobius"/>
    </source>
</evidence>
<keyword evidence="1" id="KW-0472">Membrane</keyword>
<keyword evidence="6" id="KW-1185">Reference proteome</keyword>
<name>A0A410X1J2_9BACL</name>
<dbReference type="OrthoDB" id="140416at2"/>
<evidence type="ECO:0000313" key="6">
    <source>
        <dbReference type="Proteomes" id="UP001527202"/>
    </source>
</evidence>
<reference evidence="3 6" key="2">
    <citation type="submission" date="2022-05" db="EMBL/GenBank/DDBJ databases">
        <title>Genome Sequencing of Bee-Associated Microbes.</title>
        <authorList>
            <person name="Dunlap C."/>
        </authorList>
    </citation>
    <scope>NUCLEOTIDE SEQUENCE [LARGE SCALE GENOMIC DNA]</scope>
    <source>
        <strain evidence="3 6">NRRL B-23120</strain>
    </source>
</reference>